<organism evidence="1 3">
    <name type="scientific">Candidatus Chlorohelix allophototropha</name>
    <dbReference type="NCBI Taxonomy" id="3003348"/>
    <lineage>
        <taxon>Bacteria</taxon>
        <taxon>Bacillati</taxon>
        <taxon>Chloroflexota</taxon>
        <taxon>Chloroflexia</taxon>
        <taxon>Candidatus Chloroheliales</taxon>
        <taxon>Candidatus Chloroheliaceae</taxon>
        <taxon>Candidatus Chlorohelix</taxon>
    </lineage>
</organism>
<dbReference type="EMBL" id="JACATZ010000001">
    <property type="protein sequence ID" value="NWJ45292.1"/>
    <property type="molecule type" value="Genomic_DNA"/>
</dbReference>
<sequence>MTKIVIARKRKYGFHHFVSVSVPQAQVNDVEGVLNLLKEQNPDKSFSAFFVEALLEKYGSLIGAGKGFNGCELSKLQGEKAF</sequence>
<evidence type="ECO:0000313" key="2">
    <source>
        <dbReference type="EMBL" id="WJW67167.1"/>
    </source>
</evidence>
<dbReference type="RefSeq" id="WP_341469065.1">
    <property type="nucleotide sequence ID" value="NZ_CP128399.1"/>
</dbReference>
<dbReference type="Proteomes" id="UP000521676">
    <property type="component" value="Unassembled WGS sequence"/>
</dbReference>
<dbReference type="AlphaFoldDB" id="A0A8T7LYB6"/>
<evidence type="ECO:0000313" key="3">
    <source>
        <dbReference type="Proteomes" id="UP000521676"/>
    </source>
</evidence>
<protein>
    <submittedName>
        <fullName evidence="1">Uncharacterized protein</fullName>
    </submittedName>
</protein>
<proteinExistence type="predicted"/>
<dbReference type="Proteomes" id="UP001431572">
    <property type="component" value="Chromosome 1"/>
</dbReference>
<accession>A0A8T7LYB6</accession>
<name>A0A8T7LYB6_9CHLR</name>
<reference evidence="1 3" key="1">
    <citation type="submission" date="2020-06" db="EMBL/GenBank/DDBJ databases">
        <title>Anoxygenic phototrophic Chloroflexota member uses a Type I reaction center.</title>
        <authorList>
            <person name="Tsuji J.M."/>
            <person name="Shaw N.A."/>
            <person name="Nagashima S."/>
            <person name="Venkiteswaran J."/>
            <person name="Schiff S.L."/>
            <person name="Hanada S."/>
            <person name="Tank M."/>
            <person name="Neufeld J.D."/>
        </authorList>
    </citation>
    <scope>NUCLEOTIDE SEQUENCE [LARGE SCALE GENOMIC DNA]</scope>
    <source>
        <strain evidence="1">L227-S17</strain>
    </source>
</reference>
<evidence type="ECO:0000313" key="4">
    <source>
        <dbReference type="Proteomes" id="UP001431572"/>
    </source>
</evidence>
<evidence type="ECO:0000313" key="1">
    <source>
        <dbReference type="EMBL" id="NWJ45292.1"/>
    </source>
</evidence>
<reference evidence="2" key="2">
    <citation type="journal article" date="2024" name="Nature">
        <title>Anoxygenic phototroph of the Chloroflexota uses a type I reaction centre.</title>
        <authorList>
            <person name="Tsuji J.M."/>
            <person name="Shaw N.A."/>
            <person name="Nagashima S."/>
            <person name="Venkiteswaran J.J."/>
            <person name="Schiff S.L."/>
            <person name="Watanabe T."/>
            <person name="Fukui M."/>
            <person name="Hanada S."/>
            <person name="Tank M."/>
            <person name="Neufeld J.D."/>
        </authorList>
    </citation>
    <scope>NUCLEOTIDE SEQUENCE</scope>
    <source>
        <strain evidence="2">L227-S17</strain>
    </source>
</reference>
<keyword evidence="4" id="KW-1185">Reference proteome</keyword>
<gene>
    <name evidence="1" type="ORF">HXX08_05375</name>
    <name evidence="2" type="ORF">OZ401_000423</name>
</gene>
<dbReference type="EMBL" id="CP128399">
    <property type="protein sequence ID" value="WJW67167.1"/>
    <property type="molecule type" value="Genomic_DNA"/>
</dbReference>